<dbReference type="eggNOG" id="COG2825">
    <property type="taxonomic scope" value="Bacteria"/>
</dbReference>
<keyword evidence="3" id="KW-1185">Reference proteome</keyword>
<feature type="transmembrane region" description="Helical" evidence="1">
    <location>
        <begin position="7"/>
        <end position="26"/>
    </location>
</feature>
<dbReference type="SMART" id="SM00935">
    <property type="entry name" value="OmpH"/>
    <property type="match status" value="1"/>
</dbReference>
<keyword evidence="1" id="KW-0472">Membrane</keyword>
<dbReference type="RefSeq" id="WP_012022689.1">
    <property type="nucleotide sequence ID" value="NC_009441.1"/>
</dbReference>
<dbReference type="AlphaFoldDB" id="A5FMC9"/>
<keyword evidence="1" id="KW-0812">Transmembrane</keyword>
<dbReference type="STRING" id="376686.Fjoh_0599"/>
<evidence type="ECO:0000313" key="3">
    <source>
        <dbReference type="Proteomes" id="UP000006694"/>
    </source>
</evidence>
<dbReference type="GO" id="GO:0051082">
    <property type="term" value="F:unfolded protein binding"/>
    <property type="evidence" value="ECO:0007669"/>
    <property type="project" value="InterPro"/>
</dbReference>
<dbReference type="EMBL" id="CP000685">
    <property type="protein sequence ID" value="ABQ03634.1"/>
    <property type="molecule type" value="Genomic_DNA"/>
</dbReference>
<dbReference type="SUPFAM" id="SSF111384">
    <property type="entry name" value="OmpH-like"/>
    <property type="match status" value="1"/>
</dbReference>
<dbReference type="Gene3D" id="3.30.910.20">
    <property type="entry name" value="Skp domain"/>
    <property type="match status" value="1"/>
</dbReference>
<evidence type="ECO:0000313" key="2">
    <source>
        <dbReference type="EMBL" id="ABQ03634.1"/>
    </source>
</evidence>
<dbReference type="HOGENOM" id="CLU_1584037_0_0_10"/>
<proteinExistence type="predicted"/>
<accession>A5FMC9</accession>
<sequence length="168" mass="19532">MIKHKSSLLLIINSLLVFSLIFYVILTSFTSKTKIVYVDTTELFNGFSMTKELKSKGEKEFISKKIALDNLYSQIQSKSINASQKEVLMKQFIQEKEELEQFNQIYAATESSKIWSRINSYSEDFSKENNYDLIIGTENKTTVLYADEKITVTKELLTYINKRYEGLK</sequence>
<evidence type="ECO:0000256" key="1">
    <source>
        <dbReference type="SAM" id="Phobius"/>
    </source>
</evidence>
<dbReference type="Proteomes" id="UP000006694">
    <property type="component" value="Chromosome"/>
</dbReference>
<dbReference type="InterPro" id="IPR024930">
    <property type="entry name" value="Skp_dom_sf"/>
</dbReference>
<name>A5FMC9_FLAJ1</name>
<dbReference type="KEGG" id="fjo:Fjoh_0599"/>
<keyword evidence="1" id="KW-1133">Transmembrane helix</keyword>
<protein>
    <submittedName>
        <fullName evidence="2">Outer membrane chaperone Skp (OmpH)</fullName>
    </submittedName>
</protein>
<gene>
    <name evidence="2" type="ordered locus">Fjoh_0599</name>
</gene>
<reference evidence="2 3" key="1">
    <citation type="journal article" date="2009" name="Appl. Environ. Microbiol.">
        <title>Novel features of the polysaccharide-digesting gliding bacterium Flavobacterium johnsoniae as revealed by genome sequence analysis.</title>
        <authorList>
            <person name="McBride M.J."/>
            <person name="Xie G."/>
            <person name="Martens E.C."/>
            <person name="Lapidus A."/>
            <person name="Henrissat B."/>
            <person name="Rhodes R.G."/>
            <person name="Goltsman E."/>
            <person name="Wang W."/>
            <person name="Xu J."/>
            <person name="Hunnicutt D.W."/>
            <person name="Staroscik A.M."/>
            <person name="Hoover T.R."/>
            <person name="Cheng Y.Q."/>
            <person name="Stein J.L."/>
        </authorList>
    </citation>
    <scope>NUCLEOTIDE SEQUENCE [LARGE SCALE GENOMIC DNA]</scope>
    <source>
        <strain evidence="3">ATCC 17061 / DSM 2064 / JCM 8514 / BCRC 14874 / CCUG 350202 / NBRC 14942 / NCIMB 11054 / UW101</strain>
    </source>
</reference>
<dbReference type="InterPro" id="IPR005632">
    <property type="entry name" value="Chaperone_Skp"/>
</dbReference>
<dbReference type="OrthoDB" id="677272at2"/>
<organism evidence="2 3">
    <name type="scientific">Flavobacterium johnsoniae (strain ATCC 17061 / DSM 2064 / JCM 8514 / BCRC 14874 / CCUG 350202 / NBRC 14942 / NCIMB 11054 / UW101)</name>
    <name type="common">Cytophaga johnsonae</name>
    <dbReference type="NCBI Taxonomy" id="376686"/>
    <lineage>
        <taxon>Bacteria</taxon>
        <taxon>Pseudomonadati</taxon>
        <taxon>Bacteroidota</taxon>
        <taxon>Flavobacteriia</taxon>
        <taxon>Flavobacteriales</taxon>
        <taxon>Flavobacteriaceae</taxon>
        <taxon>Flavobacterium</taxon>
    </lineage>
</organism>
<dbReference type="Pfam" id="PF03938">
    <property type="entry name" value="OmpH"/>
    <property type="match status" value="1"/>
</dbReference>
<dbReference type="GeneID" id="31763471"/>